<dbReference type="EMBL" id="CH916367">
    <property type="protein sequence ID" value="EDW01769.1"/>
    <property type="molecule type" value="Genomic_DNA"/>
</dbReference>
<proteinExistence type="predicted"/>
<dbReference type="AlphaFoldDB" id="B4J5C7"/>
<name>B4J5C7_DROGR</name>
<organism evidence="3">
    <name type="scientific">Drosophila grimshawi</name>
    <name type="common">Hawaiian fruit fly</name>
    <name type="synonym">Idiomyia grimshawi</name>
    <dbReference type="NCBI Taxonomy" id="7222"/>
    <lineage>
        <taxon>Eukaryota</taxon>
        <taxon>Metazoa</taxon>
        <taxon>Ecdysozoa</taxon>
        <taxon>Arthropoda</taxon>
        <taxon>Hexapoda</taxon>
        <taxon>Insecta</taxon>
        <taxon>Pterygota</taxon>
        <taxon>Neoptera</taxon>
        <taxon>Endopterygota</taxon>
        <taxon>Diptera</taxon>
        <taxon>Brachycera</taxon>
        <taxon>Muscomorpha</taxon>
        <taxon>Ephydroidea</taxon>
        <taxon>Drosophilidae</taxon>
        <taxon>Drosophila</taxon>
        <taxon>Hawaiian Drosophila</taxon>
    </lineage>
</organism>
<evidence type="ECO:0000313" key="2">
    <source>
        <dbReference type="EMBL" id="EDW01769.1"/>
    </source>
</evidence>
<keyword evidence="3" id="KW-1185">Reference proteome</keyword>
<feature type="region of interest" description="Disordered" evidence="1">
    <location>
        <begin position="58"/>
        <end position="81"/>
    </location>
</feature>
<gene>
    <name evidence="2" type="primary">Dgri\GH21627</name>
    <name evidence="2" type="ORF">Dgri_GH21627</name>
</gene>
<evidence type="ECO:0000313" key="3">
    <source>
        <dbReference type="Proteomes" id="UP000001070"/>
    </source>
</evidence>
<evidence type="ECO:0000256" key="1">
    <source>
        <dbReference type="SAM" id="MobiDB-lite"/>
    </source>
</evidence>
<dbReference type="HOGENOM" id="CLU_2576331_0_0_1"/>
<reference evidence="2 3" key="1">
    <citation type="journal article" date="2007" name="Nature">
        <title>Evolution of genes and genomes on the Drosophila phylogeny.</title>
        <authorList>
            <consortium name="Drosophila 12 Genomes Consortium"/>
            <person name="Clark A.G."/>
            <person name="Eisen M.B."/>
            <person name="Smith D.R."/>
            <person name="Bergman C.M."/>
            <person name="Oliver B."/>
            <person name="Markow T.A."/>
            <person name="Kaufman T.C."/>
            <person name="Kellis M."/>
            <person name="Gelbart W."/>
            <person name="Iyer V.N."/>
            <person name="Pollard D.A."/>
            <person name="Sackton T.B."/>
            <person name="Larracuente A.M."/>
            <person name="Singh N.D."/>
            <person name="Abad J.P."/>
            <person name="Abt D.N."/>
            <person name="Adryan B."/>
            <person name="Aguade M."/>
            <person name="Akashi H."/>
            <person name="Anderson W.W."/>
            <person name="Aquadro C.F."/>
            <person name="Ardell D.H."/>
            <person name="Arguello R."/>
            <person name="Artieri C.G."/>
            <person name="Barbash D.A."/>
            <person name="Barker D."/>
            <person name="Barsanti P."/>
            <person name="Batterham P."/>
            <person name="Batzoglou S."/>
            <person name="Begun D."/>
            <person name="Bhutkar A."/>
            <person name="Blanco E."/>
            <person name="Bosak S.A."/>
            <person name="Bradley R.K."/>
            <person name="Brand A.D."/>
            <person name="Brent M.R."/>
            <person name="Brooks A.N."/>
            <person name="Brown R.H."/>
            <person name="Butlin R.K."/>
            <person name="Caggese C."/>
            <person name="Calvi B.R."/>
            <person name="Bernardo de Carvalho A."/>
            <person name="Caspi A."/>
            <person name="Castrezana S."/>
            <person name="Celniker S.E."/>
            <person name="Chang J.L."/>
            <person name="Chapple C."/>
            <person name="Chatterji S."/>
            <person name="Chinwalla A."/>
            <person name="Civetta A."/>
            <person name="Clifton S.W."/>
            <person name="Comeron J.M."/>
            <person name="Costello J.C."/>
            <person name="Coyne J.A."/>
            <person name="Daub J."/>
            <person name="David R.G."/>
            <person name="Delcher A.L."/>
            <person name="Delehaunty K."/>
            <person name="Do C.B."/>
            <person name="Ebling H."/>
            <person name="Edwards K."/>
            <person name="Eickbush T."/>
            <person name="Evans J.D."/>
            <person name="Filipski A."/>
            <person name="Findeiss S."/>
            <person name="Freyhult E."/>
            <person name="Fulton L."/>
            <person name="Fulton R."/>
            <person name="Garcia A.C."/>
            <person name="Gardiner A."/>
            <person name="Garfield D.A."/>
            <person name="Garvin B.E."/>
            <person name="Gibson G."/>
            <person name="Gilbert D."/>
            <person name="Gnerre S."/>
            <person name="Godfrey J."/>
            <person name="Good R."/>
            <person name="Gotea V."/>
            <person name="Gravely B."/>
            <person name="Greenberg A.J."/>
            <person name="Griffiths-Jones S."/>
            <person name="Gross S."/>
            <person name="Guigo R."/>
            <person name="Gustafson E.A."/>
            <person name="Haerty W."/>
            <person name="Hahn M.W."/>
            <person name="Halligan D.L."/>
            <person name="Halpern A.L."/>
            <person name="Halter G.M."/>
            <person name="Han M.V."/>
            <person name="Heger A."/>
            <person name="Hillier L."/>
            <person name="Hinrichs A.S."/>
            <person name="Holmes I."/>
            <person name="Hoskins R.A."/>
            <person name="Hubisz M.J."/>
            <person name="Hultmark D."/>
            <person name="Huntley M.A."/>
            <person name="Jaffe D.B."/>
            <person name="Jagadeeshan S."/>
            <person name="Jeck W.R."/>
            <person name="Johnson J."/>
            <person name="Jones C.D."/>
            <person name="Jordan W.C."/>
            <person name="Karpen G.H."/>
            <person name="Kataoka E."/>
            <person name="Keightley P.D."/>
            <person name="Kheradpour P."/>
            <person name="Kirkness E.F."/>
            <person name="Koerich L.B."/>
            <person name="Kristiansen K."/>
            <person name="Kudrna D."/>
            <person name="Kulathinal R.J."/>
            <person name="Kumar S."/>
            <person name="Kwok R."/>
            <person name="Lander E."/>
            <person name="Langley C.H."/>
            <person name="Lapoint R."/>
            <person name="Lazzaro B.P."/>
            <person name="Lee S.J."/>
            <person name="Levesque L."/>
            <person name="Li R."/>
            <person name="Lin C.F."/>
            <person name="Lin M.F."/>
            <person name="Lindblad-Toh K."/>
            <person name="Llopart A."/>
            <person name="Long M."/>
            <person name="Low L."/>
            <person name="Lozovsky E."/>
            <person name="Lu J."/>
            <person name="Luo M."/>
            <person name="Machado C.A."/>
            <person name="Makalowski W."/>
            <person name="Marzo M."/>
            <person name="Matsuda M."/>
            <person name="Matzkin L."/>
            <person name="McAllister B."/>
            <person name="McBride C.S."/>
            <person name="McKernan B."/>
            <person name="McKernan K."/>
            <person name="Mendez-Lago M."/>
            <person name="Minx P."/>
            <person name="Mollenhauer M.U."/>
            <person name="Montooth K."/>
            <person name="Mount S.M."/>
            <person name="Mu X."/>
            <person name="Myers E."/>
            <person name="Negre B."/>
            <person name="Newfeld S."/>
            <person name="Nielsen R."/>
            <person name="Noor M.A."/>
            <person name="O'Grady P."/>
            <person name="Pachter L."/>
            <person name="Papaceit M."/>
            <person name="Parisi M.J."/>
            <person name="Parisi M."/>
            <person name="Parts L."/>
            <person name="Pedersen J.S."/>
            <person name="Pesole G."/>
            <person name="Phillippy A.M."/>
            <person name="Ponting C.P."/>
            <person name="Pop M."/>
            <person name="Porcelli D."/>
            <person name="Powell J.R."/>
            <person name="Prohaska S."/>
            <person name="Pruitt K."/>
            <person name="Puig M."/>
            <person name="Quesneville H."/>
            <person name="Ram K.R."/>
            <person name="Rand D."/>
            <person name="Rasmussen M.D."/>
            <person name="Reed L.K."/>
            <person name="Reenan R."/>
            <person name="Reily A."/>
            <person name="Remington K.A."/>
            <person name="Rieger T.T."/>
            <person name="Ritchie M.G."/>
            <person name="Robin C."/>
            <person name="Rogers Y.H."/>
            <person name="Rohde C."/>
            <person name="Rozas J."/>
            <person name="Rubenfield M.J."/>
            <person name="Ruiz A."/>
            <person name="Russo S."/>
            <person name="Salzberg S.L."/>
            <person name="Sanchez-Gracia A."/>
            <person name="Saranga D.J."/>
            <person name="Sato H."/>
            <person name="Schaeffer S.W."/>
            <person name="Schatz M.C."/>
            <person name="Schlenke T."/>
            <person name="Schwartz R."/>
            <person name="Segarra C."/>
            <person name="Singh R.S."/>
            <person name="Sirot L."/>
            <person name="Sirota M."/>
            <person name="Sisneros N.B."/>
            <person name="Smith C.D."/>
            <person name="Smith T.F."/>
            <person name="Spieth J."/>
            <person name="Stage D.E."/>
            <person name="Stark A."/>
            <person name="Stephan W."/>
            <person name="Strausberg R.L."/>
            <person name="Strempel S."/>
            <person name="Sturgill D."/>
            <person name="Sutton G."/>
            <person name="Sutton G.G."/>
            <person name="Tao W."/>
            <person name="Teichmann S."/>
            <person name="Tobari Y.N."/>
            <person name="Tomimura Y."/>
            <person name="Tsolas J.M."/>
            <person name="Valente V.L."/>
            <person name="Venter E."/>
            <person name="Venter J.C."/>
            <person name="Vicario S."/>
            <person name="Vieira F.G."/>
            <person name="Vilella A.J."/>
            <person name="Villasante A."/>
            <person name="Walenz B."/>
            <person name="Wang J."/>
            <person name="Wasserman M."/>
            <person name="Watts T."/>
            <person name="Wilson D."/>
            <person name="Wilson R.K."/>
            <person name="Wing R.A."/>
            <person name="Wolfner M.F."/>
            <person name="Wong A."/>
            <person name="Wong G.K."/>
            <person name="Wu C.I."/>
            <person name="Wu G."/>
            <person name="Yamamoto D."/>
            <person name="Yang H.P."/>
            <person name="Yang S.P."/>
            <person name="Yorke J.A."/>
            <person name="Yoshida K."/>
            <person name="Zdobnov E."/>
            <person name="Zhang P."/>
            <person name="Zhang Y."/>
            <person name="Zimin A.V."/>
            <person name="Baldwin J."/>
            <person name="Abdouelleil A."/>
            <person name="Abdulkadir J."/>
            <person name="Abebe A."/>
            <person name="Abera B."/>
            <person name="Abreu J."/>
            <person name="Acer S.C."/>
            <person name="Aftuck L."/>
            <person name="Alexander A."/>
            <person name="An P."/>
            <person name="Anderson E."/>
            <person name="Anderson S."/>
            <person name="Arachi H."/>
            <person name="Azer M."/>
            <person name="Bachantsang P."/>
            <person name="Barry A."/>
            <person name="Bayul T."/>
            <person name="Berlin A."/>
            <person name="Bessette D."/>
            <person name="Bloom T."/>
            <person name="Blye J."/>
            <person name="Boguslavskiy L."/>
            <person name="Bonnet C."/>
            <person name="Boukhgalter B."/>
            <person name="Bourzgui I."/>
            <person name="Brown A."/>
            <person name="Cahill P."/>
            <person name="Channer S."/>
            <person name="Cheshatsang Y."/>
            <person name="Chuda L."/>
            <person name="Citroen M."/>
            <person name="Collymore A."/>
            <person name="Cooke P."/>
            <person name="Costello M."/>
            <person name="D'Aco K."/>
            <person name="Daza R."/>
            <person name="De Haan G."/>
            <person name="DeGray S."/>
            <person name="DeMaso C."/>
            <person name="Dhargay N."/>
            <person name="Dooley K."/>
            <person name="Dooley E."/>
            <person name="Doricent M."/>
            <person name="Dorje P."/>
            <person name="Dorjee K."/>
            <person name="Dupes A."/>
            <person name="Elong R."/>
            <person name="Falk J."/>
            <person name="Farina A."/>
            <person name="Faro S."/>
            <person name="Ferguson D."/>
            <person name="Fisher S."/>
            <person name="Foley C.D."/>
            <person name="Franke A."/>
            <person name="Friedrich D."/>
            <person name="Gadbois L."/>
            <person name="Gearin G."/>
            <person name="Gearin C.R."/>
            <person name="Giannoukos G."/>
            <person name="Goode T."/>
            <person name="Graham J."/>
            <person name="Grandbois E."/>
            <person name="Grewal S."/>
            <person name="Gyaltsen K."/>
            <person name="Hafez N."/>
            <person name="Hagos B."/>
            <person name="Hall J."/>
            <person name="Henson C."/>
            <person name="Hollinger A."/>
            <person name="Honan T."/>
            <person name="Huard M.D."/>
            <person name="Hughes L."/>
            <person name="Hurhula B."/>
            <person name="Husby M.E."/>
            <person name="Kamat A."/>
            <person name="Kanga B."/>
            <person name="Kashin S."/>
            <person name="Khazanovich D."/>
            <person name="Kisner P."/>
            <person name="Lance K."/>
            <person name="Lara M."/>
            <person name="Lee W."/>
            <person name="Lennon N."/>
            <person name="Letendre F."/>
            <person name="LeVine R."/>
            <person name="Lipovsky A."/>
            <person name="Liu X."/>
            <person name="Liu J."/>
            <person name="Liu S."/>
            <person name="Lokyitsang T."/>
            <person name="Lokyitsang Y."/>
            <person name="Lubonja R."/>
            <person name="Lui A."/>
            <person name="MacDonald P."/>
            <person name="Magnisalis V."/>
            <person name="Maru K."/>
            <person name="Matthews C."/>
            <person name="McCusker W."/>
            <person name="McDonough S."/>
            <person name="Mehta T."/>
            <person name="Meldrim J."/>
            <person name="Meneus L."/>
            <person name="Mihai O."/>
            <person name="Mihalev A."/>
            <person name="Mihova T."/>
            <person name="Mittelman R."/>
            <person name="Mlenga V."/>
            <person name="Montmayeur A."/>
            <person name="Mulrain L."/>
            <person name="Navidi A."/>
            <person name="Naylor J."/>
            <person name="Negash T."/>
            <person name="Nguyen T."/>
            <person name="Nguyen N."/>
            <person name="Nicol R."/>
            <person name="Norbu C."/>
            <person name="Norbu N."/>
            <person name="Novod N."/>
            <person name="O'Neill B."/>
            <person name="Osman S."/>
            <person name="Markiewicz E."/>
            <person name="Oyono O.L."/>
            <person name="Patti C."/>
            <person name="Phunkhang P."/>
            <person name="Pierre F."/>
            <person name="Priest M."/>
            <person name="Raghuraman S."/>
            <person name="Rege F."/>
            <person name="Reyes R."/>
            <person name="Rise C."/>
            <person name="Rogov P."/>
            <person name="Ross K."/>
            <person name="Ryan E."/>
            <person name="Settipalli S."/>
            <person name="Shea T."/>
            <person name="Sherpa N."/>
            <person name="Shi L."/>
            <person name="Shih D."/>
            <person name="Sparrow T."/>
            <person name="Spaulding J."/>
            <person name="Stalker J."/>
            <person name="Stange-Thomann N."/>
            <person name="Stavropoulos S."/>
            <person name="Stone C."/>
            <person name="Strader C."/>
            <person name="Tesfaye S."/>
            <person name="Thomson T."/>
            <person name="Thoulutsang Y."/>
            <person name="Thoulutsang D."/>
            <person name="Topham K."/>
            <person name="Topping I."/>
            <person name="Tsamla T."/>
            <person name="Vassiliev H."/>
            <person name="Vo A."/>
            <person name="Wangchuk T."/>
            <person name="Wangdi T."/>
            <person name="Weiand M."/>
            <person name="Wilkinson J."/>
            <person name="Wilson A."/>
            <person name="Yadav S."/>
            <person name="Young G."/>
            <person name="Yu Q."/>
            <person name="Zembek L."/>
            <person name="Zhong D."/>
            <person name="Zimmer A."/>
            <person name="Zwirko Z."/>
            <person name="Jaffe D.B."/>
            <person name="Alvarez P."/>
            <person name="Brockman W."/>
            <person name="Butler J."/>
            <person name="Chin C."/>
            <person name="Gnerre S."/>
            <person name="Grabherr M."/>
            <person name="Kleber M."/>
            <person name="Mauceli E."/>
            <person name="MacCallum I."/>
        </authorList>
    </citation>
    <scope>NUCLEOTIDE SEQUENCE [LARGE SCALE GENOMIC DNA]</scope>
    <source>
        <strain evidence="3">Tucson 15287-2541.00</strain>
    </source>
</reference>
<dbReference type="InParanoid" id="B4J5C7"/>
<protein>
    <submittedName>
        <fullName evidence="2">GH21627</fullName>
    </submittedName>
</protein>
<feature type="region of interest" description="Disordered" evidence="1">
    <location>
        <begin position="1"/>
        <end position="22"/>
    </location>
</feature>
<feature type="compositionally biased region" description="Low complexity" evidence="1">
    <location>
        <begin position="58"/>
        <end position="73"/>
    </location>
</feature>
<dbReference type="Proteomes" id="UP000001070">
    <property type="component" value="Unassembled WGS sequence"/>
</dbReference>
<accession>B4J5C7</accession>
<feature type="compositionally biased region" description="Acidic residues" evidence="1">
    <location>
        <begin position="9"/>
        <end position="22"/>
    </location>
</feature>
<sequence length="81" mass="9077">MDMALATEMEMEMDTDTDTDTDIDTDMVRTWGHAHGGRLLSLPTSGNGKWYFANNSSCHNNKNNKSNNEGSHNQRLSELSK</sequence>